<evidence type="ECO:0000313" key="3">
    <source>
        <dbReference type="EMBL" id="KPL88303.1"/>
    </source>
</evidence>
<reference evidence="4" key="3">
    <citation type="submission" date="2015-08" db="EMBL/GenBank/DDBJ databases">
        <title>Draft Genome Sequence of a Heterotrophic Facultative Anaerobic Bacterium Ardenticatena maritima Strain 110S.</title>
        <authorList>
            <person name="Kawaichi S."/>
            <person name="Yoshida T."/>
            <person name="Sako Y."/>
            <person name="Nakamura R."/>
        </authorList>
    </citation>
    <scope>NUCLEOTIDE SEQUENCE [LARGE SCALE GENOMIC DNA]</scope>
    <source>
        <strain evidence="4">110S</strain>
    </source>
</reference>
<keyword evidence="4" id="KW-1185">Reference proteome</keyword>
<dbReference type="STRING" id="872965.SE16_05580"/>
<dbReference type="InterPro" id="IPR000863">
    <property type="entry name" value="Sulfotransferase_dom"/>
</dbReference>
<accession>A0A0M8K7C6</accession>
<dbReference type="Pfam" id="PF00685">
    <property type="entry name" value="Sulfotransfer_1"/>
    <property type="match status" value="1"/>
</dbReference>
<organism evidence="2 4">
    <name type="scientific">Ardenticatena maritima</name>
    <dbReference type="NCBI Taxonomy" id="872965"/>
    <lineage>
        <taxon>Bacteria</taxon>
        <taxon>Bacillati</taxon>
        <taxon>Chloroflexota</taxon>
        <taxon>Ardenticatenia</taxon>
        <taxon>Ardenticatenales</taxon>
        <taxon>Ardenticatenaceae</taxon>
        <taxon>Ardenticatena</taxon>
    </lineage>
</organism>
<dbReference type="Proteomes" id="UP000037784">
    <property type="component" value="Unassembled WGS sequence"/>
</dbReference>
<dbReference type="SUPFAM" id="SSF52540">
    <property type="entry name" value="P-loop containing nucleoside triphosphate hydrolases"/>
    <property type="match status" value="1"/>
</dbReference>
<sequence>MIIWLASYPRSGSTFCRLMLHRMYGINTYSKSGDNFFLANDMSDTIGVAPLPRHFDDLDRDDAIHFVKTHDLPTDNRPAIYLVRDGRDAIVSYTRFLIFHAQTNAKRLRLFKQAFGLLDPRTVMWHLVLPSLGQAGWHARFQHPRTLPRALLKTHDRRHGGWGTHVETWHARPAPTATIYFAHLIQNPVEAITGAMETLNLAPPSANVRPPTFEELHERWPHFFRRGKVGAWRDEMPADIHEAFWQYHGETMTRMGFDKSGLVSPKWSPTMLSQIG</sequence>
<evidence type="ECO:0000313" key="2">
    <source>
        <dbReference type="EMBL" id="GAP63265.1"/>
    </source>
</evidence>
<feature type="domain" description="Sulfotransferase" evidence="1">
    <location>
        <begin position="3"/>
        <end position="256"/>
    </location>
</feature>
<comment type="caution">
    <text evidence="2">The sequence shown here is derived from an EMBL/GenBank/DDBJ whole genome shotgun (WGS) entry which is preliminary data.</text>
</comment>
<dbReference type="Proteomes" id="UP000050502">
    <property type="component" value="Unassembled WGS sequence"/>
</dbReference>
<dbReference type="AlphaFoldDB" id="A0A0M8K7C6"/>
<dbReference type="RefSeq" id="WP_054493125.1">
    <property type="nucleotide sequence ID" value="NZ_BBZA01000131.1"/>
</dbReference>
<evidence type="ECO:0000313" key="5">
    <source>
        <dbReference type="Proteomes" id="UP000050502"/>
    </source>
</evidence>
<gene>
    <name evidence="2" type="ORF">ARMA_1688</name>
    <name evidence="3" type="ORF">SE16_05580</name>
</gene>
<dbReference type="OrthoDB" id="9804504at2"/>
<reference evidence="3 5" key="2">
    <citation type="submission" date="2015-07" db="EMBL/GenBank/DDBJ databases">
        <title>Whole genome sequence of Ardenticatena maritima DSM 23922.</title>
        <authorList>
            <person name="Hemp J."/>
            <person name="Ward L.M."/>
            <person name="Pace L.A."/>
            <person name="Fischer W.W."/>
        </authorList>
    </citation>
    <scope>NUCLEOTIDE SEQUENCE [LARGE SCALE GENOMIC DNA]</scope>
    <source>
        <strain evidence="3 5">110S</strain>
    </source>
</reference>
<proteinExistence type="predicted"/>
<name>A0A0M8K7C6_9CHLR</name>
<evidence type="ECO:0000259" key="1">
    <source>
        <dbReference type="Pfam" id="PF00685"/>
    </source>
</evidence>
<protein>
    <recommendedName>
        <fullName evidence="1">Sulfotransferase domain-containing protein</fullName>
    </recommendedName>
</protein>
<dbReference type="InterPro" id="IPR027417">
    <property type="entry name" value="P-loop_NTPase"/>
</dbReference>
<dbReference type="Gene3D" id="3.40.50.300">
    <property type="entry name" value="P-loop containing nucleotide triphosphate hydrolases"/>
    <property type="match status" value="1"/>
</dbReference>
<dbReference type="EMBL" id="LGKN01000004">
    <property type="protein sequence ID" value="KPL88303.1"/>
    <property type="molecule type" value="Genomic_DNA"/>
</dbReference>
<reference evidence="2" key="1">
    <citation type="journal article" date="2015" name="Genome Announc.">
        <title>Draft Genome Sequence of a Heterotrophic Facultative Anaerobic Thermophilic Bacterium, Ardenticatena maritima Strain 110ST.</title>
        <authorList>
            <person name="Kawaichi S."/>
            <person name="Yoshida T."/>
            <person name="Sako Y."/>
            <person name="Nakamura R."/>
        </authorList>
    </citation>
    <scope>NUCLEOTIDE SEQUENCE [LARGE SCALE GENOMIC DNA]</scope>
    <source>
        <strain evidence="2">110S</strain>
    </source>
</reference>
<dbReference type="GO" id="GO:0008146">
    <property type="term" value="F:sulfotransferase activity"/>
    <property type="evidence" value="ECO:0007669"/>
    <property type="project" value="InterPro"/>
</dbReference>
<dbReference type="EMBL" id="BBZA01000131">
    <property type="protein sequence ID" value="GAP63265.1"/>
    <property type="molecule type" value="Genomic_DNA"/>
</dbReference>
<evidence type="ECO:0000313" key="4">
    <source>
        <dbReference type="Proteomes" id="UP000037784"/>
    </source>
</evidence>